<organism evidence="1">
    <name type="scientific">Halomonas campaniensis</name>
    <dbReference type="NCBI Taxonomy" id="213554"/>
    <lineage>
        <taxon>Bacteria</taxon>
        <taxon>Pseudomonadati</taxon>
        <taxon>Pseudomonadota</taxon>
        <taxon>Gammaproteobacteria</taxon>
        <taxon>Oceanospirillales</taxon>
        <taxon>Halomonadaceae</taxon>
        <taxon>Halomonas</taxon>
    </lineage>
</organism>
<comment type="caution">
    <text evidence="1">The sequence shown here is derived from an EMBL/GenBank/DDBJ whole genome shotgun (WGS) entry which is preliminary data.</text>
</comment>
<dbReference type="SFLD" id="SFLDG01129">
    <property type="entry name" value="C1.5:_HAD__Beta-PGM__Phosphata"/>
    <property type="match status" value="1"/>
</dbReference>
<accession>A0A3D0KGD0</accession>
<proteinExistence type="predicted"/>
<dbReference type="InterPro" id="IPR023198">
    <property type="entry name" value="PGP-like_dom2"/>
</dbReference>
<dbReference type="PANTHER" id="PTHR43611">
    <property type="entry name" value="ALPHA-D-GLUCOSE 1-PHOSPHATE PHOSPHATASE"/>
    <property type="match status" value="1"/>
</dbReference>
<sequence length="212" mass="24148">MKVPQWIVWDLGGVVVELDFSGMMEDATEKFNIDKSELLPLIREEFKESPSSYSLTEKAVAGLITKEIYVSEIKSAISSDVPEYEIESLLKRVLVGEKNETVLLIKKLAQRGFRQACMSNIDQTHWEKIQSFPNVDNLFEKKFLSFEHKLVKPNADAFLKMLEILGCDRDDVVFIDDREDNVKSARDSGIDGIVFENHAQLLKDFSARGLLT</sequence>
<dbReference type="EMBL" id="DOTR01000051">
    <property type="protein sequence ID" value="HCA02588.1"/>
    <property type="molecule type" value="Genomic_DNA"/>
</dbReference>
<dbReference type="InterPro" id="IPR006439">
    <property type="entry name" value="HAD-SF_hydro_IA"/>
</dbReference>
<reference evidence="1" key="1">
    <citation type="journal article" date="2018" name="Nat. Biotechnol.">
        <title>A standardized bacterial taxonomy based on genome phylogeny substantially revises the tree of life.</title>
        <authorList>
            <person name="Parks D.H."/>
            <person name="Chuvochina M."/>
            <person name="Waite D.W."/>
            <person name="Rinke C."/>
            <person name="Skarshewski A."/>
            <person name="Chaumeil P.A."/>
            <person name="Hugenholtz P."/>
        </authorList>
    </citation>
    <scope>NUCLEOTIDE SEQUENCE [LARGE SCALE GENOMIC DNA]</scope>
    <source>
        <strain evidence="1">UBA11284</strain>
    </source>
</reference>
<dbReference type="SUPFAM" id="SSF56784">
    <property type="entry name" value="HAD-like"/>
    <property type="match status" value="1"/>
</dbReference>
<protein>
    <recommendedName>
        <fullName evidence="2">HAD family phosphatase</fullName>
    </recommendedName>
</protein>
<dbReference type="Pfam" id="PF00702">
    <property type="entry name" value="Hydrolase"/>
    <property type="match status" value="1"/>
</dbReference>
<dbReference type="AlphaFoldDB" id="A0A3D0KGD0"/>
<dbReference type="InterPro" id="IPR036412">
    <property type="entry name" value="HAD-like_sf"/>
</dbReference>
<gene>
    <name evidence="1" type="ORF">DEO68_10460</name>
</gene>
<dbReference type="PANTHER" id="PTHR43611:SF3">
    <property type="entry name" value="FLAVIN MONONUCLEOTIDE HYDROLASE 1, CHLOROPLATIC"/>
    <property type="match status" value="1"/>
</dbReference>
<dbReference type="SFLD" id="SFLDS00003">
    <property type="entry name" value="Haloacid_Dehalogenase"/>
    <property type="match status" value="1"/>
</dbReference>
<evidence type="ECO:0008006" key="2">
    <source>
        <dbReference type="Google" id="ProtNLM"/>
    </source>
</evidence>
<dbReference type="InterPro" id="IPR023214">
    <property type="entry name" value="HAD_sf"/>
</dbReference>
<evidence type="ECO:0000313" key="1">
    <source>
        <dbReference type="EMBL" id="HCA02588.1"/>
    </source>
</evidence>
<dbReference type="Gene3D" id="1.10.150.240">
    <property type="entry name" value="Putative phosphatase, domain 2"/>
    <property type="match status" value="1"/>
</dbReference>
<dbReference type="Gene3D" id="3.40.50.1000">
    <property type="entry name" value="HAD superfamily/HAD-like"/>
    <property type="match status" value="1"/>
</dbReference>
<name>A0A3D0KGD0_9GAMM</name>
<dbReference type="NCBIfam" id="TIGR01509">
    <property type="entry name" value="HAD-SF-IA-v3"/>
    <property type="match status" value="1"/>
</dbReference>